<dbReference type="GeneID" id="8097373"/>
<comment type="catalytic activity">
    <reaction evidence="16">
        <text>a ubiquinone + NADH + 5 H(+)(in) = a ubiquinol + NAD(+) + 4 H(+)(out)</text>
        <dbReference type="Rhea" id="RHEA:29091"/>
        <dbReference type="Rhea" id="RHEA-COMP:9565"/>
        <dbReference type="Rhea" id="RHEA-COMP:9566"/>
        <dbReference type="ChEBI" id="CHEBI:15378"/>
        <dbReference type="ChEBI" id="CHEBI:16389"/>
        <dbReference type="ChEBI" id="CHEBI:17976"/>
        <dbReference type="ChEBI" id="CHEBI:57540"/>
        <dbReference type="ChEBI" id="CHEBI:57945"/>
        <dbReference type="EC" id="7.1.1.2"/>
    </reaction>
    <physiologicalReaction direction="left-to-right" evidence="16">
        <dbReference type="Rhea" id="RHEA:29092"/>
    </physiologicalReaction>
</comment>
<evidence type="ECO:0000256" key="7">
    <source>
        <dbReference type="ARBA" id="ARBA00022692"/>
    </source>
</evidence>
<keyword evidence="13 17" id="KW-0496">Mitochondrion</keyword>
<evidence type="ECO:0000256" key="10">
    <source>
        <dbReference type="ARBA" id="ARBA00022989"/>
    </source>
</evidence>
<evidence type="ECO:0000256" key="15">
    <source>
        <dbReference type="ARBA" id="ARBA00043911"/>
    </source>
</evidence>
<keyword evidence="7 17" id="KW-0812">Transmembrane</keyword>
<proteinExistence type="inferred from homology"/>
<evidence type="ECO:0000256" key="3">
    <source>
        <dbReference type="ARBA" id="ARBA00012944"/>
    </source>
</evidence>
<dbReference type="GO" id="GO:0005743">
    <property type="term" value="C:mitochondrial inner membrane"/>
    <property type="evidence" value="ECO:0007669"/>
    <property type="project" value="UniProtKB-SubCell"/>
</dbReference>
<sequence>MAHILATSTTFTLSLTGLTLHRNHLVSALLCLEGLMLTIYMAMATITKTLSTTNTTLTPITLLALAACEAGAGLSLLVATARTHASDNLKNLNLLMC</sequence>
<comment type="subcellular location">
    <subcellularLocation>
        <location evidence="17">Mitochondrion inner membrane</location>
        <topology evidence="17">Multi-pass membrane protein</topology>
    </subcellularLocation>
    <subcellularLocation>
        <location evidence="1">Mitochondrion membrane</location>
        <topology evidence="1">Multi-pass membrane protein</topology>
    </subcellularLocation>
</comment>
<geneLocation type="mitochondrion" evidence="18"/>
<keyword evidence="8 17" id="KW-1278">Translocase</keyword>
<keyword evidence="11 17" id="KW-0520">NAD</keyword>
<organism evidence="18">
    <name type="scientific">Hemidactylus frenatus</name>
    <name type="common">Common house gecko</name>
    <dbReference type="NCBI Taxonomy" id="47729"/>
    <lineage>
        <taxon>Eukaryota</taxon>
        <taxon>Metazoa</taxon>
        <taxon>Chordata</taxon>
        <taxon>Craniata</taxon>
        <taxon>Vertebrata</taxon>
        <taxon>Euteleostomi</taxon>
        <taxon>Lepidosauria</taxon>
        <taxon>Squamata</taxon>
        <taxon>Bifurcata</taxon>
        <taxon>Gekkota</taxon>
        <taxon>Gekkonidae</taxon>
        <taxon>Gekkoninae</taxon>
        <taxon>Hemidactylus</taxon>
    </lineage>
</organism>
<evidence type="ECO:0000256" key="1">
    <source>
        <dbReference type="ARBA" id="ARBA00004225"/>
    </source>
</evidence>
<evidence type="ECO:0000256" key="2">
    <source>
        <dbReference type="ARBA" id="ARBA00010519"/>
    </source>
</evidence>
<dbReference type="GO" id="GO:0008137">
    <property type="term" value="F:NADH dehydrogenase (ubiquinone) activity"/>
    <property type="evidence" value="ECO:0007669"/>
    <property type="project" value="UniProtKB-EC"/>
</dbReference>
<evidence type="ECO:0000256" key="14">
    <source>
        <dbReference type="ARBA" id="ARBA00023136"/>
    </source>
</evidence>
<dbReference type="InterPro" id="IPR039428">
    <property type="entry name" value="NUOK/Mnh_C1-like"/>
</dbReference>
<keyword evidence="10 17" id="KW-1133">Transmembrane helix</keyword>
<dbReference type="AlphaFoldDB" id="F1LKY5"/>
<evidence type="ECO:0000256" key="13">
    <source>
        <dbReference type="ARBA" id="ARBA00023128"/>
    </source>
</evidence>
<evidence type="ECO:0000256" key="4">
    <source>
        <dbReference type="ARBA" id="ARBA00016612"/>
    </source>
</evidence>
<keyword evidence="9 17" id="KW-0249">Electron transport</keyword>
<evidence type="ECO:0000256" key="5">
    <source>
        <dbReference type="ARBA" id="ARBA00022448"/>
    </source>
</evidence>
<evidence type="ECO:0000256" key="17">
    <source>
        <dbReference type="RuleBase" id="RU004419"/>
    </source>
</evidence>
<dbReference type="EC" id="7.1.1.2" evidence="3 17"/>
<evidence type="ECO:0000256" key="6">
    <source>
        <dbReference type="ARBA" id="ARBA00022660"/>
    </source>
</evidence>
<evidence type="ECO:0000256" key="8">
    <source>
        <dbReference type="ARBA" id="ARBA00022967"/>
    </source>
</evidence>
<keyword evidence="17" id="KW-0999">Mitochondrion inner membrane</keyword>
<protein>
    <recommendedName>
        <fullName evidence="4 17">NADH-ubiquinone oxidoreductase chain 4L</fullName>
        <ecNumber evidence="3 17">7.1.1.2</ecNumber>
    </recommendedName>
</protein>
<dbReference type="GO" id="GO:0016651">
    <property type="term" value="F:oxidoreductase activity, acting on NAD(P)H"/>
    <property type="evidence" value="ECO:0007669"/>
    <property type="project" value="InterPro"/>
</dbReference>
<dbReference type="CTD" id="4539"/>
<keyword evidence="5 17" id="KW-0813">Transport</keyword>
<dbReference type="PANTHER" id="PTHR11434">
    <property type="entry name" value="NADH-UBIQUINONE OXIDOREDUCTASE SUBUNIT ND4L"/>
    <property type="match status" value="1"/>
</dbReference>
<gene>
    <name evidence="18" type="primary">ND4L</name>
</gene>
<name>F1LKY5_HEMFR</name>
<dbReference type="EMBL" id="GQ245970">
    <property type="protein sequence ID" value="ACS37291.1"/>
    <property type="molecule type" value="Genomic_DNA"/>
</dbReference>
<keyword evidence="12 17" id="KW-0830">Ubiquinone</keyword>
<dbReference type="Gene3D" id="1.10.287.3510">
    <property type="match status" value="1"/>
</dbReference>
<dbReference type="Pfam" id="PF00420">
    <property type="entry name" value="Oxidored_q2"/>
    <property type="match status" value="1"/>
</dbReference>
<dbReference type="GO" id="GO:0030964">
    <property type="term" value="C:NADH dehydrogenase complex"/>
    <property type="evidence" value="ECO:0007669"/>
    <property type="project" value="TreeGrafter"/>
</dbReference>
<evidence type="ECO:0000256" key="16">
    <source>
        <dbReference type="ARBA" id="ARBA00048769"/>
    </source>
</evidence>
<reference evidence="18" key="1">
    <citation type="journal article" date="2009" name="Nanjing Shi Da Xue Bao Zi Ran Ke Xue Ban">
        <title>Complete nucleotide sequence and gene organization of the mitochondrial genome of common house gecko, Hemidactylus frenatus.</title>
        <authorList>
            <person name="Yan J."/>
            <person name="Zhou J."/>
            <person name="Tian C."/>
            <person name="Zhou K."/>
        </authorList>
    </citation>
    <scope>NUCLEOTIDE SEQUENCE</scope>
</reference>
<keyword evidence="14 17" id="KW-0472">Membrane</keyword>
<comment type="similarity">
    <text evidence="2 17">Belongs to the complex I subunit 4L family.</text>
</comment>
<comment type="function">
    <text evidence="15">Core subunit of the mitochondrial membrane respiratory chain NADH dehydrogenase (Complex I) which catalyzes electron transfer from NADH through the respiratory chain, using ubiquinone as an electron acceptor. Part of the enzyme membrane arm which is embedded in the lipid bilayer and involved in proton translocation.</text>
</comment>
<evidence type="ECO:0000256" key="9">
    <source>
        <dbReference type="ARBA" id="ARBA00022982"/>
    </source>
</evidence>
<keyword evidence="6 17" id="KW-0679">Respiratory chain</keyword>
<evidence type="ECO:0000313" key="18">
    <source>
        <dbReference type="EMBL" id="ACS37291.1"/>
    </source>
</evidence>
<feature type="transmembrane region" description="Helical" evidence="17">
    <location>
        <begin position="59"/>
        <end position="81"/>
    </location>
</feature>
<accession>F1LKY5</accession>
<evidence type="ECO:0000256" key="11">
    <source>
        <dbReference type="ARBA" id="ARBA00023027"/>
    </source>
</evidence>
<dbReference type="PANTHER" id="PTHR11434:SF0">
    <property type="entry name" value="NADH-UBIQUINONE OXIDOREDUCTASE CHAIN 4L"/>
    <property type="match status" value="1"/>
</dbReference>
<dbReference type="RefSeq" id="YP_003002172.1">
    <property type="nucleotide sequence ID" value="NC_012902.2"/>
</dbReference>
<feature type="transmembrane region" description="Helical" evidence="17">
    <location>
        <begin position="25"/>
        <end position="47"/>
    </location>
</feature>
<evidence type="ECO:0000256" key="12">
    <source>
        <dbReference type="ARBA" id="ARBA00023075"/>
    </source>
</evidence>
<dbReference type="InterPro" id="IPR001133">
    <property type="entry name" value="NADH_UbQ_OxRdtase_chain4L/K"/>
</dbReference>
<dbReference type="GO" id="GO:0042773">
    <property type="term" value="P:ATP synthesis coupled electron transport"/>
    <property type="evidence" value="ECO:0007669"/>
    <property type="project" value="UniProtKB-UniRule"/>
</dbReference>